<accession>A0ABV7RWK8</accession>
<comment type="function">
    <text evidence="8">Presumably involved in the processing and regular turnover of intracellular proteins. Catalyzes the removal of unsubstituted N-terminal amino acids from various peptides.</text>
</comment>
<dbReference type="InterPro" id="IPR023042">
    <property type="entry name" value="Peptidase_M17_leu_NH2_pept"/>
</dbReference>
<feature type="region of interest" description="Disordered" evidence="9">
    <location>
        <begin position="139"/>
        <end position="193"/>
    </location>
</feature>
<evidence type="ECO:0000256" key="1">
    <source>
        <dbReference type="ARBA" id="ARBA00000135"/>
    </source>
</evidence>
<sequence>MTHPVEISFTATDLTELASRPGRIAILVPQTGRLPGGLPRGTREAAVRALESEAWKAVKPGKALELAFPSGLKAEALQLVSLPQNADTATARAAGASIGAKLGKADTLVVAGNHPRAAEVALGLALRAYDFSAYKTKPSGNGAGPGNGVPEGDAPAEPAVTTSRSGAAEDARLSDAADGGARAAESAPGAKPRGRVVFMHKDPEALARAAGDGAAVAEGVFFTRDLVNEPANVLTTSDFADRLLAMRELGLEVEVLEEDELARLGMRALLGVGQGSESPSKVVVMRWNGGGEAAPLALVGKGVVFDTGGISIKPAAGMEEMTMDMGGAGVVAGVMRTLALRRARANVVGLVGLVENMPDGRAQRPGDIVKSMKGDTIEVINTDAEGRLVLADVLWYAQDRFKPAAMVDLATLTGAVIIALGHDNAGVFSNDDAFADAVLAAAKTEGEGAWRLPLGPGYDKLIDSRLADIKNTGGRAAGSITAAQFLQRFVREGTPWVHLDIAGVALPPSETALAPKGASGWGVMTLDRLVRDRFEGR</sequence>
<comment type="similarity">
    <text evidence="3 8">Belongs to the peptidase M17 family.</text>
</comment>
<dbReference type="NCBIfam" id="NF002075">
    <property type="entry name" value="PRK00913.2-2"/>
    <property type="match status" value="1"/>
</dbReference>
<dbReference type="Gene3D" id="3.40.630.10">
    <property type="entry name" value="Zn peptidases"/>
    <property type="match status" value="1"/>
</dbReference>
<evidence type="ECO:0000313" key="12">
    <source>
        <dbReference type="Proteomes" id="UP001595596"/>
    </source>
</evidence>
<keyword evidence="4 8" id="KW-0031">Aminopeptidase</keyword>
<organism evidence="11 12">
    <name type="scientific">Paracoccus simplex</name>
    <dbReference type="NCBI Taxonomy" id="2086346"/>
    <lineage>
        <taxon>Bacteria</taxon>
        <taxon>Pseudomonadati</taxon>
        <taxon>Pseudomonadota</taxon>
        <taxon>Alphaproteobacteria</taxon>
        <taxon>Rhodobacterales</taxon>
        <taxon>Paracoccaceae</taxon>
        <taxon>Paracoccus</taxon>
    </lineage>
</organism>
<feature type="active site" evidence="8">
    <location>
        <position position="387"/>
    </location>
</feature>
<feature type="binding site" evidence="8">
    <location>
        <position position="306"/>
    </location>
    <ligand>
        <name>Mn(2+)</name>
        <dbReference type="ChEBI" id="CHEBI:29035"/>
        <label>1</label>
    </ligand>
</feature>
<feature type="binding site" evidence="8">
    <location>
        <position position="301"/>
    </location>
    <ligand>
        <name>Mn(2+)</name>
        <dbReference type="ChEBI" id="CHEBI:29035"/>
        <label>2</label>
    </ligand>
</feature>
<dbReference type="EMBL" id="JBHRXE010000016">
    <property type="protein sequence ID" value="MFC3569248.1"/>
    <property type="molecule type" value="Genomic_DNA"/>
</dbReference>
<dbReference type="InterPro" id="IPR043472">
    <property type="entry name" value="Macro_dom-like"/>
</dbReference>
<protein>
    <recommendedName>
        <fullName evidence="8">Probable cytosol aminopeptidase</fullName>
        <ecNumber evidence="8">3.4.11.1</ecNumber>
    </recommendedName>
    <alternativeName>
        <fullName evidence="8">Leucine aminopeptidase</fullName>
        <shortName evidence="8">LAP</shortName>
        <ecNumber evidence="8">3.4.11.10</ecNumber>
    </alternativeName>
    <alternativeName>
        <fullName evidence="8">Leucyl aminopeptidase</fullName>
    </alternativeName>
</protein>
<comment type="catalytic activity">
    <reaction evidence="1 8">
        <text>Release of an N-terminal amino acid, Xaa-|-Yaa-, in which Xaa is preferably Leu, but may be other amino acids including Pro although not Arg or Lys, and Yaa may be Pro. Amino acid amides and methyl esters are also readily hydrolyzed, but rates on arylamides are exceedingly low.</text>
        <dbReference type="EC" id="3.4.11.1"/>
    </reaction>
</comment>
<dbReference type="Gene3D" id="3.40.220.10">
    <property type="entry name" value="Leucine Aminopeptidase, subunit E, domain 1"/>
    <property type="match status" value="1"/>
</dbReference>
<evidence type="ECO:0000259" key="10">
    <source>
        <dbReference type="PROSITE" id="PS00631"/>
    </source>
</evidence>
<evidence type="ECO:0000256" key="4">
    <source>
        <dbReference type="ARBA" id="ARBA00022438"/>
    </source>
</evidence>
<comment type="cofactor">
    <cofactor evidence="8">
        <name>Mn(2+)</name>
        <dbReference type="ChEBI" id="CHEBI:29035"/>
    </cofactor>
    <text evidence="8">Binds 2 manganese ions per subunit.</text>
</comment>
<feature type="active site" evidence="8">
    <location>
        <position position="313"/>
    </location>
</feature>
<reference evidence="12" key="1">
    <citation type="journal article" date="2019" name="Int. J. Syst. Evol. Microbiol.">
        <title>The Global Catalogue of Microorganisms (GCM) 10K type strain sequencing project: providing services to taxonomists for standard genome sequencing and annotation.</title>
        <authorList>
            <consortium name="The Broad Institute Genomics Platform"/>
            <consortium name="The Broad Institute Genome Sequencing Center for Infectious Disease"/>
            <person name="Wu L."/>
            <person name="Ma J."/>
        </authorList>
    </citation>
    <scope>NUCLEOTIDE SEQUENCE [LARGE SCALE GENOMIC DNA]</scope>
    <source>
        <strain evidence="12">VKM B-3226</strain>
    </source>
</reference>
<dbReference type="EC" id="3.4.11.1" evidence="8"/>
<dbReference type="EC" id="3.4.11.10" evidence="8"/>
<evidence type="ECO:0000256" key="6">
    <source>
        <dbReference type="ARBA" id="ARBA00022801"/>
    </source>
</evidence>
<dbReference type="Proteomes" id="UP001595596">
    <property type="component" value="Unassembled WGS sequence"/>
</dbReference>
<evidence type="ECO:0000256" key="9">
    <source>
        <dbReference type="SAM" id="MobiDB-lite"/>
    </source>
</evidence>
<keyword evidence="7 8" id="KW-0464">Manganese</keyword>
<dbReference type="PRINTS" id="PR00481">
    <property type="entry name" value="LAMNOPPTDASE"/>
</dbReference>
<dbReference type="CDD" id="cd00433">
    <property type="entry name" value="Peptidase_M17"/>
    <property type="match status" value="1"/>
</dbReference>
<feature type="domain" description="Cytosol aminopeptidase" evidence="10">
    <location>
        <begin position="381"/>
        <end position="388"/>
    </location>
</feature>
<proteinExistence type="inferred from homology"/>
<dbReference type="PANTHER" id="PTHR11963">
    <property type="entry name" value="LEUCINE AMINOPEPTIDASE-RELATED"/>
    <property type="match status" value="1"/>
</dbReference>
<dbReference type="InterPro" id="IPR011356">
    <property type="entry name" value="Leucine_aapep/pepB"/>
</dbReference>
<dbReference type="InterPro" id="IPR000819">
    <property type="entry name" value="Peptidase_M17_C"/>
</dbReference>
<keyword evidence="8" id="KW-0963">Cytoplasm</keyword>
<feature type="compositionally biased region" description="Low complexity" evidence="9">
    <location>
        <begin position="176"/>
        <end position="187"/>
    </location>
</feature>
<evidence type="ECO:0000256" key="3">
    <source>
        <dbReference type="ARBA" id="ARBA00009528"/>
    </source>
</evidence>
<evidence type="ECO:0000256" key="8">
    <source>
        <dbReference type="HAMAP-Rule" id="MF_00181"/>
    </source>
</evidence>
<feature type="binding site" evidence="8">
    <location>
        <position position="324"/>
    </location>
    <ligand>
        <name>Mn(2+)</name>
        <dbReference type="ChEBI" id="CHEBI:29035"/>
        <label>2</label>
    </ligand>
</feature>
<comment type="subcellular location">
    <subcellularLocation>
        <location evidence="8">Cytoplasm</location>
    </subcellularLocation>
</comment>
<dbReference type="NCBIfam" id="NF002077">
    <property type="entry name" value="PRK00913.2-4"/>
    <property type="match status" value="1"/>
</dbReference>
<dbReference type="PROSITE" id="PS00631">
    <property type="entry name" value="CYTOSOL_AP"/>
    <property type="match status" value="1"/>
</dbReference>
<comment type="catalytic activity">
    <reaction evidence="2 8">
        <text>Release of an N-terminal amino acid, preferentially leucine, but not glutamic or aspartic acids.</text>
        <dbReference type="EC" id="3.4.11.10"/>
    </reaction>
</comment>
<name>A0ABV7RWK8_9RHOB</name>
<dbReference type="HAMAP" id="MF_00181">
    <property type="entry name" value="Cytosol_peptidase_M17"/>
    <property type="match status" value="1"/>
</dbReference>
<evidence type="ECO:0000313" key="11">
    <source>
        <dbReference type="EMBL" id="MFC3569248.1"/>
    </source>
</evidence>
<dbReference type="Pfam" id="PF00883">
    <property type="entry name" value="Peptidase_M17"/>
    <property type="match status" value="1"/>
</dbReference>
<feature type="binding site" evidence="8">
    <location>
        <position position="306"/>
    </location>
    <ligand>
        <name>Mn(2+)</name>
        <dbReference type="ChEBI" id="CHEBI:29035"/>
        <label>2</label>
    </ligand>
</feature>
<evidence type="ECO:0000256" key="5">
    <source>
        <dbReference type="ARBA" id="ARBA00022670"/>
    </source>
</evidence>
<feature type="binding site" evidence="8">
    <location>
        <position position="383"/>
    </location>
    <ligand>
        <name>Mn(2+)</name>
        <dbReference type="ChEBI" id="CHEBI:29035"/>
        <label>1</label>
    </ligand>
</feature>
<feature type="binding site" evidence="8">
    <location>
        <position position="385"/>
    </location>
    <ligand>
        <name>Mn(2+)</name>
        <dbReference type="ChEBI" id="CHEBI:29035"/>
        <label>1</label>
    </ligand>
</feature>
<keyword evidence="5 8" id="KW-0645">Protease</keyword>
<feature type="binding site" evidence="8">
    <location>
        <position position="385"/>
    </location>
    <ligand>
        <name>Mn(2+)</name>
        <dbReference type="ChEBI" id="CHEBI:29035"/>
        <label>2</label>
    </ligand>
</feature>
<dbReference type="RefSeq" id="WP_379028991.1">
    <property type="nucleotide sequence ID" value="NZ_JBHRXE010000016.1"/>
</dbReference>
<comment type="caution">
    <text evidence="11">The sequence shown here is derived from an EMBL/GenBank/DDBJ whole genome shotgun (WGS) entry which is preliminary data.</text>
</comment>
<dbReference type="PANTHER" id="PTHR11963:SF23">
    <property type="entry name" value="CYTOSOL AMINOPEPTIDASE"/>
    <property type="match status" value="1"/>
</dbReference>
<keyword evidence="8" id="KW-0479">Metal-binding</keyword>
<dbReference type="GO" id="GO:0004177">
    <property type="term" value="F:aminopeptidase activity"/>
    <property type="evidence" value="ECO:0007669"/>
    <property type="project" value="UniProtKB-KW"/>
</dbReference>
<gene>
    <name evidence="8" type="primary">pepA</name>
    <name evidence="11" type="ORF">ACFOMP_07275</name>
</gene>
<evidence type="ECO:0000256" key="7">
    <source>
        <dbReference type="ARBA" id="ARBA00023211"/>
    </source>
</evidence>
<evidence type="ECO:0000256" key="2">
    <source>
        <dbReference type="ARBA" id="ARBA00000967"/>
    </source>
</evidence>
<keyword evidence="12" id="KW-1185">Reference proteome</keyword>
<keyword evidence="6 8" id="KW-0378">Hydrolase</keyword>
<dbReference type="SUPFAM" id="SSF53187">
    <property type="entry name" value="Zn-dependent exopeptidases"/>
    <property type="match status" value="1"/>
</dbReference>